<dbReference type="EC" id="2.4.2.14" evidence="7"/>
<feature type="binding site" evidence="7 11">
    <location>
        <position position="449"/>
    </location>
    <ligand>
        <name>[4Fe-4S] cluster</name>
        <dbReference type="ChEBI" id="CHEBI:49883"/>
    </ligand>
</feature>
<dbReference type="CDD" id="cd06223">
    <property type="entry name" value="PRTases_typeI"/>
    <property type="match status" value="1"/>
</dbReference>
<evidence type="ECO:0000256" key="10">
    <source>
        <dbReference type="PIRSR" id="PIRSR000485-2"/>
    </source>
</evidence>
<feature type="domain" description="Glutamine amidotransferase type-2" evidence="12">
    <location>
        <begin position="13"/>
        <end position="235"/>
    </location>
</feature>
<dbReference type="Gene3D" id="3.40.50.2020">
    <property type="match status" value="1"/>
</dbReference>
<evidence type="ECO:0000256" key="5">
    <source>
        <dbReference type="ARBA" id="ARBA00022755"/>
    </source>
</evidence>
<keyword evidence="4 7" id="KW-0808">Transferase</keyword>
<evidence type="ECO:0000256" key="6">
    <source>
        <dbReference type="ARBA" id="ARBA00022962"/>
    </source>
</evidence>
<feature type="binding site" evidence="7 11">
    <location>
        <position position="251"/>
    </location>
    <ligand>
        <name>[4Fe-4S] cluster</name>
        <dbReference type="ChEBI" id="CHEBI:49883"/>
    </ligand>
</feature>
<dbReference type="InterPro" id="IPR029057">
    <property type="entry name" value="PRTase-like"/>
</dbReference>
<organism evidence="13 14">
    <name type="scientific">Hypnocyclicus thermotrophus</name>
    <dbReference type="NCBI Taxonomy" id="1627895"/>
    <lineage>
        <taxon>Bacteria</taxon>
        <taxon>Fusobacteriati</taxon>
        <taxon>Fusobacteriota</taxon>
        <taxon>Fusobacteriia</taxon>
        <taxon>Fusobacteriales</taxon>
        <taxon>Fusobacteriaceae</taxon>
        <taxon>Hypnocyclicus</taxon>
    </lineage>
</organism>
<keyword evidence="6 7" id="KW-0315">Glutamine amidotransferase</keyword>
<dbReference type="PIRSF" id="PIRSF000485">
    <property type="entry name" value="Amd_phspho_trans"/>
    <property type="match status" value="1"/>
</dbReference>
<dbReference type="Pfam" id="PF13537">
    <property type="entry name" value="GATase_7"/>
    <property type="match status" value="1"/>
</dbReference>
<keyword evidence="7" id="KW-0004">4Fe-4S</keyword>
<dbReference type="Pfam" id="PF00156">
    <property type="entry name" value="Pribosyltran"/>
    <property type="match status" value="1"/>
</dbReference>
<dbReference type="InterPro" id="IPR035584">
    <property type="entry name" value="PurF_N"/>
</dbReference>
<dbReference type="GO" id="GO:0006189">
    <property type="term" value="P:'de novo' IMP biosynthetic process"/>
    <property type="evidence" value="ECO:0007669"/>
    <property type="project" value="UniProtKB-UniRule"/>
</dbReference>
<evidence type="ECO:0000256" key="2">
    <source>
        <dbReference type="ARBA" id="ARBA00010138"/>
    </source>
</evidence>
<feature type="active site" description="Nucleophile" evidence="7 9">
    <location>
        <position position="13"/>
    </location>
</feature>
<dbReference type="GO" id="GO:0009113">
    <property type="term" value="P:purine nucleobase biosynthetic process"/>
    <property type="evidence" value="ECO:0007669"/>
    <property type="project" value="UniProtKB-UniRule"/>
</dbReference>
<feature type="binding site" evidence="7 11">
    <location>
        <position position="397"/>
    </location>
    <ligand>
        <name>[4Fe-4S] cluster</name>
        <dbReference type="ChEBI" id="CHEBI:49883"/>
    </ligand>
</feature>
<feature type="binding site" evidence="7 10">
    <location>
        <position position="298"/>
    </location>
    <ligand>
        <name>Mg(2+)</name>
        <dbReference type="ChEBI" id="CHEBI:18420"/>
    </ligand>
</feature>
<evidence type="ECO:0000256" key="1">
    <source>
        <dbReference type="ARBA" id="ARBA00005209"/>
    </source>
</evidence>
<dbReference type="GO" id="GO:0000287">
    <property type="term" value="F:magnesium ion binding"/>
    <property type="evidence" value="ECO:0007669"/>
    <property type="project" value="UniProtKB-UniRule"/>
</dbReference>
<dbReference type="PROSITE" id="PS51278">
    <property type="entry name" value="GATASE_TYPE_2"/>
    <property type="match status" value="1"/>
</dbReference>
<dbReference type="InterPro" id="IPR029055">
    <property type="entry name" value="Ntn_hydrolases_N"/>
</dbReference>
<comment type="catalytic activity">
    <reaction evidence="7 8">
        <text>5-phospho-beta-D-ribosylamine + L-glutamate + diphosphate = 5-phospho-alpha-D-ribose 1-diphosphate + L-glutamine + H2O</text>
        <dbReference type="Rhea" id="RHEA:14905"/>
        <dbReference type="ChEBI" id="CHEBI:15377"/>
        <dbReference type="ChEBI" id="CHEBI:29985"/>
        <dbReference type="ChEBI" id="CHEBI:33019"/>
        <dbReference type="ChEBI" id="CHEBI:58017"/>
        <dbReference type="ChEBI" id="CHEBI:58359"/>
        <dbReference type="ChEBI" id="CHEBI:58681"/>
        <dbReference type="EC" id="2.4.2.14"/>
    </reaction>
</comment>
<comment type="cofactor">
    <cofactor evidence="7 10">
        <name>Mg(2+)</name>
        <dbReference type="ChEBI" id="CHEBI:18420"/>
    </cofactor>
    <text evidence="7 10">Binds 1 Mg(2+) ion per subunit.</text>
</comment>
<dbReference type="RefSeq" id="WP_134112571.1">
    <property type="nucleotide sequence ID" value="NZ_SOBG01000002.1"/>
</dbReference>
<evidence type="ECO:0000259" key="12">
    <source>
        <dbReference type="PROSITE" id="PS51278"/>
    </source>
</evidence>
<evidence type="ECO:0000313" key="13">
    <source>
        <dbReference type="EMBL" id="TDT71984.1"/>
    </source>
</evidence>
<dbReference type="SUPFAM" id="SSF53271">
    <property type="entry name" value="PRTase-like"/>
    <property type="match status" value="1"/>
</dbReference>
<gene>
    <name evidence="7" type="primary">purF</name>
    <name evidence="13" type="ORF">EV215_0678</name>
</gene>
<dbReference type="HAMAP" id="MF_01931">
    <property type="entry name" value="PurF"/>
    <property type="match status" value="1"/>
</dbReference>
<accession>A0AA46I695</accession>
<keyword evidence="7 10" id="KW-0460">Magnesium</keyword>
<evidence type="ECO:0000256" key="8">
    <source>
        <dbReference type="PIRNR" id="PIRNR000485"/>
    </source>
</evidence>
<dbReference type="InterPro" id="IPR005854">
    <property type="entry name" value="PurF"/>
</dbReference>
<keyword evidence="3 7" id="KW-0328">Glycosyltransferase</keyword>
<keyword evidence="7 11" id="KW-0411">Iron-sulfur</keyword>
<dbReference type="PANTHER" id="PTHR11907">
    <property type="entry name" value="AMIDOPHOSPHORIBOSYLTRANSFERASE"/>
    <property type="match status" value="1"/>
</dbReference>
<comment type="caution">
    <text evidence="13">The sequence shown here is derived from an EMBL/GenBank/DDBJ whole genome shotgun (WGS) entry which is preliminary data.</text>
</comment>
<dbReference type="Proteomes" id="UP000294678">
    <property type="component" value="Unassembled WGS sequence"/>
</dbReference>
<comment type="pathway">
    <text evidence="1 7 8">Purine metabolism; IMP biosynthesis via de novo pathway; N(1)-(5-phospho-D-ribosyl)glycinamide from 5-phospho-alpha-D-ribose 1-diphosphate: step 1/2.</text>
</comment>
<feature type="binding site" evidence="7 11">
    <location>
        <position position="446"/>
    </location>
    <ligand>
        <name>[4Fe-4S] cluster</name>
        <dbReference type="ChEBI" id="CHEBI:49883"/>
    </ligand>
</feature>
<feature type="binding site" evidence="7 10">
    <location>
        <position position="361"/>
    </location>
    <ligand>
        <name>Mg(2+)</name>
        <dbReference type="ChEBI" id="CHEBI:18420"/>
    </ligand>
</feature>
<comment type="similarity">
    <text evidence="2 7 8">In the C-terminal section; belongs to the purine/pyrimidine phosphoribosyltransferase family.</text>
</comment>
<reference evidence="13 14" key="1">
    <citation type="submission" date="2019-03" db="EMBL/GenBank/DDBJ databases">
        <title>Genomic Encyclopedia of Type Strains, Phase IV (KMG-IV): sequencing the most valuable type-strain genomes for metagenomic binning, comparative biology and taxonomic classification.</title>
        <authorList>
            <person name="Goeker M."/>
        </authorList>
    </citation>
    <scope>NUCLEOTIDE SEQUENCE [LARGE SCALE GENOMIC DNA]</scope>
    <source>
        <strain evidence="13 14">DSM 100055</strain>
    </source>
</reference>
<sequence>MYNLTDDKLQEECGIFGIYSKEKRSDIASLMYYGLYALQHRGQESAGITVFDGSEIKVHKGMGRVAEVFTTPKLNEMTGNLAIGHVRYSTCGDSSLINAQPLEAHCKLGYISVAHNGTLVNSKIIRELFEDTGTIFQTTIDSEIILKLISRKASKGIDEAILDTVGAIQGSYALIIAKEKKLIGIRDPYGIRPLCLGQLEDGSYVLSSESCGLDAIGAKLIRDINPGEVLIIDEDGLHSYQYAEKSYKSPCAFEYIYFARPDSEMDGISVYEARYQAGRKLYEQHKIDADIVIGVPDSGIPSAIGFAEASGIPYGIGLIKNKYIARTFIAPTQELREKAISVKLNVLKANIENKRVVIVDDSLVRGTTSKRLVKLLRDAGAKEVHFRSASPAVKFPCYFGIDTAHRDELIASKKSVAEICKEIGADSLEYLEINNLLDSLESKNYCLGCFNGVYPIYAPMENNK</sequence>
<dbReference type="AlphaFoldDB" id="A0AA46I695"/>
<dbReference type="InterPro" id="IPR000836">
    <property type="entry name" value="PRTase_dom"/>
</dbReference>
<dbReference type="NCBIfam" id="TIGR01134">
    <property type="entry name" value="purF"/>
    <property type="match status" value="1"/>
</dbReference>
<keyword evidence="7 11" id="KW-0408">Iron</keyword>
<dbReference type="CDD" id="cd00715">
    <property type="entry name" value="GPATase_N"/>
    <property type="match status" value="1"/>
</dbReference>
<protein>
    <recommendedName>
        <fullName evidence="7">Amidophosphoribosyltransferase</fullName>
        <shortName evidence="7">ATase</shortName>
        <ecNumber evidence="7">2.4.2.14</ecNumber>
    </recommendedName>
    <alternativeName>
        <fullName evidence="7">Glutamine phosphoribosylpyrophosphate amidotransferase</fullName>
        <shortName evidence="7">GPATase</shortName>
    </alternativeName>
</protein>
<keyword evidence="7 10" id="KW-0479">Metal-binding</keyword>
<dbReference type="Gene3D" id="3.60.20.10">
    <property type="entry name" value="Glutamine Phosphoribosylpyrophosphate, subunit 1, domain 1"/>
    <property type="match status" value="1"/>
</dbReference>
<evidence type="ECO:0000256" key="3">
    <source>
        <dbReference type="ARBA" id="ARBA00022676"/>
    </source>
</evidence>
<dbReference type="EMBL" id="SOBG01000002">
    <property type="protein sequence ID" value="TDT71984.1"/>
    <property type="molecule type" value="Genomic_DNA"/>
</dbReference>
<dbReference type="SUPFAM" id="SSF56235">
    <property type="entry name" value="N-terminal nucleophile aminohydrolases (Ntn hydrolases)"/>
    <property type="match status" value="1"/>
</dbReference>
<keyword evidence="5 7" id="KW-0658">Purine biosynthesis</keyword>
<comment type="function">
    <text evidence="7">Catalyzes the formation of phosphoribosylamine from phosphoribosylpyrophosphate (PRPP) and glutamine.</text>
</comment>
<feature type="binding site" evidence="7 10">
    <location>
        <position position="360"/>
    </location>
    <ligand>
        <name>Mg(2+)</name>
        <dbReference type="ChEBI" id="CHEBI:18420"/>
    </ligand>
</feature>
<comment type="cofactor">
    <cofactor evidence="7 11">
        <name>[4Fe-4S] cluster</name>
        <dbReference type="ChEBI" id="CHEBI:49883"/>
    </cofactor>
    <text evidence="7 11">Binds 1 [4Fe-4S] cluster per subunit.</text>
</comment>
<evidence type="ECO:0000256" key="7">
    <source>
        <dbReference type="HAMAP-Rule" id="MF_01931"/>
    </source>
</evidence>
<keyword evidence="14" id="KW-1185">Reference proteome</keyword>
<evidence type="ECO:0000256" key="4">
    <source>
        <dbReference type="ARBA" id="ARBA00022679"/>
    </source>
</evidence>
<evidence type="ECO:0000256" key="11">
    <source>
        <dbReference type="PIRSR" id="PIRSR000485-3"/>
    </source>
</evidence>
<name>A0AA46I695_9FUSO</name>
<evidence type="ECO:0000256" key="9">
    <source>
        <dbReference type="PIRSR" id="PIRSR000485-1"/>
    </source>
</evidence>
<proteinExistence type="inferred from homology"/>
<dbReference type="InterPro" id="IPR017932">
    <property type="entry name" value="GATase_2_dom"/>
</dbReference>
<dbReference type="GO" id="GO:0051539">
    <property type="term" value="F:4 iron, 4 sulfur cluster binding"/>
    <property type="evidence" value="ECO:0007669"/>
    <property type="project" value="UniProtKB-KW"/>
</dbReference>
<dbReference type="GO" id="GO:0004044">
    <property type="term" value="F:amidophosphoribosyltransferase activity"/>
    <property type="evidence" value="ECO:0007669"/>
    <property type="project" value="UniProtKB-UniRule"/>
</dbReference>
<evidence type="ECO:0000313" key="14">
    <source>
        <dbReference type="Proteomes" id="UP000294678"/>
    </source>
</evidence>